<comment type="catalytic activity">
    <reaction evidence="4">
        <text>3-(carbamoylamino)-2-methylpropanoate + H2O + 2 H(+) = (R)-3-amino-2-methylpropanoate + NH4(+) + CO2</text>
        <dbReference type="Rhea" id="RHEA:37339"/>
        <dbReference type="ChEBI" id="CHEBI:15377"/>
        <dbReference type="ChEBI" id="CHEBI:15378"/>
        <dbReference type="ChEBI" id="CHEBI:16526"/>
        <dbReference type="ChEBI" id="CHEBI:28938"/>
        <dbReference type="ChEBI" id="CHEBI:57731"/>
        <dbReference type="ChEBI" id="CHEBI:74414"/>
        <dbReference type="EC" id="3.5.1.6"/>
    </reaction>
</comment>
<dbReference type="FunFam" id="3.60.110.10:FF:000008">
    <property type="entry name" value="Beta-alanine synthase"/>
    <property type="match status" value="1"/>
</dbReference>
<dbReference type="Pfam" id="PF00795">
    <property type="entry name" value="CN_hydrolase"/>
    <property type="match status" value="1"/>
</dbReference>
<dbReference type="Gene3D" id="3.60.110.10">
    <property type="entry name" value="Carbon-nitrogen hydrolase"/>
    <property type="match status" value="1"/>
</dbReference>
<dbReference type="EC" id="3.5.1.6" evidence="6"/>
<evidence type="ECO:0000313" key="11">
    <source>
        <dbReference type="Proteomes" id="UP000008141"/>
    </source>
</evidence>
<dbReference type="RefSeq" id="XP_005846537.1">
    <property type="nucleotide sequence ID" value="XM_005846475.1"/>
</dbReference>
<dbReference type="eggNOG" id="KOG0808">
    <property type="taxonomic scope" value="Eukaryota"/>
</dbReference>
<evidence type="ECO:0000256" key="7">
    <source>
        <dbReference type="ARBA" id="ARBA00074804"/>
    </source>
</evidence>
<evidence type="ECO:0000256" key="1">
    <source>
        <dbReference type="ARBA" id="ARBA00004668"/>
    </source>
</evidence>
<dbReference type="SUPFAM" id="SSF56317">
    <property type="entry name" value="Carbon-nitrogen hydrolase"/>
    <property type="match status" value="1"/>
</dbReference>
<keyword evidence="11" id="KW-1185">Reference proteome</keyword>
<evidence type="ECO:0000256" key="8">
    <source>
        <dbReference type="ARBA" id="ARBA00075038"/>
    </source>
</evidence>
<evidence type="ECO:0000256" key="2">
    <source>
        <dbReference type="ARBA" id="ARBA00022801"/>
    </source>
</evidence>
<dbReference type="GO" id="GO:0033396">
    <property type="term" value="P:beta-alanine biosynthetic process via 3-ureidopropionate"/>
    <property type="evidence" value="ECO:0007669"/>
    <property type="project" value="TreeGrafter"/>
</dbReference>
<dbReference type="KEGG" id="cvr:CHLNCDRAFT_135828"/>
<dbReference type="PROSITE" id="PS50263">
    <property type="entry name" value="CN_HYDROLASE"/>
    <property type="match status" value="1"/>
</dbReference>
<evidence type="ECO:0000256" key="6">
    <source>
        <dbReference type="ARBA" id="ARBA00066985"/>
    </source>
</evidence>
<evidence type="ECO:0000313" key="10">
    <source>
        <dbReference type="EMBL" id="EFN54435.1"/>
    </source>
</evidence>
<name>E1ZJ33_CHLVA</name>
<dbReference type="EMBL" id="GL433848">
    <property type="protein sequence ID" value="EFN54435.1"/>
    <property type="molecule type" value="Genomic_DNA"/>
</dbReference>
<protein>
    <recommendedName>
        <fullName evidence="7">Beta-ureidopropionase</fullName>
        <ecNumber evidence="6">3.5.1.6</ecNumber>
    </recommendedName>
    <alternativeName>
        <fullName evidence="8">N-carbamoyl-beta-alanine amidohydrolase</fullName>
    </alternativeName>
</protein>
<dbReference type="GeneID" id="17353793"/>
<gene>
    <name evidence="10" type="ORF">CHLNCDRAFT_135828</name>
</gene>
<dbReference type="InterPro" id="IPR003010">
    <property type="entry name" value="C-N_Hydrolase"/>
</dbReference>
<dbReference type="OMA" id="CMQELWT"/>
<dbReference type="InterPro" id="IPR050345">
    <property type="entry name" value="Aliph_Amidase/BUP"/>
</dbReference>
<comment type="similarity">
    <text evidence="5">Belongs to the carbon-nitrogen hydrolase superfamily. BUP family.</text>
</comment>
<proteinExistence type="inferred from homology"/>
<evidence type="ECO:0000256" key="4">
    <source>
        <dbReference type="ARBA" id="ARBA00050552"/>
    </source>
</evidence>
<dbReference type="OrthoDB" id="412018at2759"/>
<feature type="domain" description="CN hydrolase" evidence="9">
    <location>
        <begin position="88"/>
        <end position="359"/>
    </location>
</feature>
<dbReference type="PANTHER" id="PTHR43674">
    <property type="entry name" value="NITRILASE C965.09-RELATED"/>
    <property type="match status" value="1"/>
</dbReference>
<dbReference type="GO" id="GO:0003837">
    <property type="term" value="F:beta-ureidopropionase activity"/>
    <property type="evidence" value="ECO:0007669"/>
    <property type="project" value="UniProtKB-EC"/>
</dbReference>
<sequence length="402" mass="43804">MSAKEEDVAVGDGSLGGFESVEKILEAYIPPDKLAHVQRILYGWNCGKPVAPLPLARELAAAAAAANFDLQAYRFGAAPEQLRPLRIMRVGLVQHGIQLPTSAPFAEQRQAIHTRVRQLMDAAGAAGVQVLCLQEFWPCPFFFCTRERQWLELAESAEEGPSTRLCQELARKHGMVVISPILERDEAHGGTIWNTAVVVGSNGGVIGKHRKNHITRVGDFNESTYYMEGNTGHPVFETAFGRIAVNICYGRHIPLNCQAFGLNGAEVVFNPCATVEGFTEPMWGLLHVCHQPVGTEVYPAPFTSGDGKPAHRVGGGGGGGGGVDLGPFYGSSYVTAPDASRTPSLARNRDGLLVADLDLNLCQQVKDRWGFQMTSRYEMYAEQLARYVRPDFTPQVIRDPAL</sequence>
<dbReference type="AlphaFoldDB" id="E1ZJ33"/>
<evidence type="ECO:0000256" key="5">
    <source>
        <dbReference type="ARBA" id="ARBA00061249"/>
    </source>
</evidence>
<keyword evidence="2" id="KW-0378">Hydrolase</keyword>
<dbReference type="PANTHER" id="PTHR43674:SF2">
    <property type="entry name" value="BETA-UREIDOPROPIONASE"/>
    <property type="match status" value="1"/>
</dbReference>
<dbReference type="InParanoid" id="E1ZJ33"/>
<comment type="catalytic activity">
    <reaction evidence="3">
        <text>3-(carbamoylamino)propanoate + H2O + 2 H(+) = beta-alanine + NH4(+) + CO2</text>
        <dbReference type="Rhea" id="RHEA:11184"/>
        <dbReference type="ChEBI" id="CHEBI:11892"/>
        <dbReference type="ChEBI" id="CHEBI:15377"/>
        <dbReference type="ChEBI" id="CHEBI:15378"/>
        <dbReference type="ChEBI" id="CHEBI:16526"/>
        <dbReference type="ChEBI" id="CHEBI:28938"/>
        <dbReference type="ChEBI" id="CHEBI:57966"/>
        <dbReference type="EC" id="3.5.1.6"/>
    </reaction>
</comment>
<comment type="pathway">
    <text evidence="1">Amino-acid biosynthesis; beta-alanine biosynthesis.</text>
</comment>
<dbReference type="STRING" id="554065.E1ZJ33"/>
<reference evidence="10 11" key="1">
    <citation type="journal article" date="2010" name="Plant Cell">
        <title>The Chlorella variabilis NC64A genome reveals adaptation to photosymbiosis, coevolution with viruses, and cryptic sex.</title>
        <authorList>
            <person name="Blanc G."/>
            <person name="Duncan G."/>
            <person name="Agarkova I."/>
            <person name="Borodovsky M."/>
            <person name="Gurnon J."/>
            <person name="Kuo A."/>
            <person name="Lindquist E."/>
            <person name="Lucas S."/>
            <person name="Pangilinan J."/>
            <person name="Polle J."/>
            <person name="Salamov A."/>
            <person name="Terry A."/>
            <person name="Yamada T."/>
            <person name="Dunigan D.D."/>
            <person name="Grigoriev I.V."/>
            <person name="Claverie J.M."/>
            <person name="Van Etten J.L."/>
        </authorList>
    </citation>
    <scope>NUCLEOTIDE SEQUENCE [LARGE SCALE GENOMIC DNA]</scope>
    <source>
        <strain evidence="10 11">NC64A</strain>
    </source>
</reference>
<dbReference type="Proteomes" id="UP000008141">
    <property type="component" value="Unassembled WGS sequence"/>
</dbReference>
<accession>E1ZJ33</accession>
<dbReference type="InterPro" id="IPR036526">
    <property type="entry name" value="C-N_Hydrolase_sf"/>
</dbReference>
<evidence type="ECO:0000259" key="9">
    <source>
        <dbReference type="PROSITE" id="PS50263"/>
    </source>
</evidence>
<organism evidence="11">
    <name type="scientific">Chlorella variabilis</name>
    <name type="common">Green alga</name>
    <dbReference type="NCBI Taxonomy" id="554065"/>
    <lineage>
        <taxon>Eukaryota</taxon>
        <taxon>Viridiplantae</taxon>
        <taxon>Chlorophyta</taxon>
        <taxon>core chlorophytes</taxon>
        <taxon>Trebouxiophyceae</taxon>
        <taxon>Chlorellales</taxon>
        <taxon>Chlorellaceae</taxon>
        <taxon>Chlorella clade</taxon>
        <taxon>Chlorella</taxon>
    </lineage>
</organism>
<evidence type="ECO:0000256" key="3">
    <source>
        <dbReference type="ARBA" id="ARBA00050540"/>
    </source>
</evidence>